<evidence type="ECO:0000256" key="6">
    <source>
        <dbReference type="ARBA" id="ARBA00024998"/>
    </source>
</evidence>
<organism evidence="12 13">
    <name type="scientific">Permianibacter aggregans</name>
    <dbReference type="NCBI Taxonomy" id="1510150"/>
    <lineage>
        <taxon>Bacteria</taxon>
        <taxon>Pseudomonadati</taxon>
        <taxon>Pseudomonadota</taxon>
        <taxon>Gammaproteobacteria</taxon>
        <taxon>Pseudomonadales</taxon>
        <taxon>Pseudomonadaceae</taxon>
        <taxon>Permianibacter</taxon>
    </lineage>
</organism>
<reference evidence="12 13" key="1">
    <citation type="submission" date="2019-03" db="EMBL/GenBank/DDBJ databases">
        <title>Genomic Encyclopedia of Type Strains, Phase IV (KMG-IV): sequencing the most valuable type-strain genomes for metagenomic binning, comparative biology and taxonomic classification.</title>
        <authorList>
            <person name="Goeker M."/>
        </authorList>
    </citation>
    <scope>NUCLEOTIDE SEQUENCE [LARGE SCALE GENOMIC DNA]</scope>
    <source>
        <strain evidence="12 13">DSM 103792</strain>
    </source>
</reference>
<dbReference type="InterPro" id="IPR004087">
    <property type="entry name" value="KH_dom"/>
</dbReference>
<dbReference type="GO" id="GO:0022627">
    <property type="term" value="C:cytosolic small ribosomal subunit"/>
    <property type="evidence" value="ECO:0007669"/>
    <property type="project" value="TreeGrafter"/>
</dbReference>
<dbReference type="Pfam" id="PF07650">
    <property type="entry name" value="KH_2"/>
    <property type="match status" value="1"/>
</dbReference>
<dbReference type="PANTHER" id="PTHR11760:SF19">
    <property type="entry name" value="SMALL RIBOSOMAL SUBUNIT PROTEIN US3C"/>
    <property type="match status" value="1"/>
</dbReference>
<comment type="caution">
    <text evidence="12">The sequence shown here is derived from an EMBL/GenBank/DDBJ whole genome shotgun (WGS) entry which is preliminary data.</text>
</comment>
<evidence type="ECO:0000256" key="8">
    <source>
        <dbReference type="HAMAP-Rule" id="MF_01309"/>
    </source>
</evidence>
<dbReference type="PROSITE" id="PS50823">
    <property type="entry name" value="KH_TYPE_2"/>
    <property type="match status" value="1"/>
</dbReference>
<protein>
    <recommendedName>
        <fullName evidence="7 8">Small ribosomal subunit protein uS3</fullName>
    </recommendedName>
</protein>
<feature type="domain" description="KH type-2" evidence="11">
    <location>
        <begin position="39"/>
        <end position="117"/>
    </location>
</feature>
<keyword evidence="5 8" id="KW-0687">Ribonucleoprotein</keyword>
<name>A0A4V3D7L9_9GAMM</name>
<comment type="function">
    <text evidence="6 8">Binds the lower part of the 30S subunit head. Binds mRNA in the 70S ribosome, positioning it for translation.</text>
</comment>
<evidence type="ECO:0000259" key="11">
    <source>
        <dbReference type="PROSITE" id="PS50823"/>
    </source>
</evidence>
<evidence type="ECO:0000256" key="3">
    <source>
        <dbReference type="ARBA" id="ARBA00022884"/>
    </source>
</evidence>
<dbReference type="CDD" id="cd02412">
    <property type="entry name" value="KH-II_30S_S3"/>
    <property type="match status" value="1"/>
</dbReference>
<dbReference type="FunFam" id="3.30.1140.32:FF:000001">
    <property type="entry name" value="30S ribosomal protein S3"/>
    <property type="match status" value="1"/>
</dbReference>
<dbReference type="InterPro" id="IPR005704">
    <property type="entry name" value="Ribosomal_uS3_bac-typ"/>
</dbReference>
<dbReference type="SUPFAM" id="SSF54821">
    <property type="entry name" value="Ribosomal protein S3 C-terminal domain"/>
    <property type="match status" value="1"/>
</dbReference>
<dbReference type="Gene3D" id="3.30.1140.32">
    <property type="entry name" value="Ribosomal protein S3, C-terminal domain"/>
    <property type="match status" value="1"/>
</dbReference>
<dbReference type="HAMAP" id="MF_01309_B">
    <property type="entry name" value="Ribosomal_uS3_B"/>
    <property type="match status" value="1"/>
</dbReference>
<dbReference type="FunFam" id="3.30.300.20:FF:000001">
    <property type="entry name" value="30S ribosomal protein S3"/>
    <property type="match status" value="1"/>
</dbReference>
<evidence type="ECO:0000256" key="10">
    <source>
        <dbReference type="SAM" id="MobiDB-lite"/>
    </source>
</evidence>
<accession>A0A4V3D7L9</accession>
<keyword evidence="2 8" id="KW-0699">rRNA-binding</keyword>
<dbReference type="OrthoDB" id="9806396at2"/>
<dbReference type="AlphaFoldDB" id="A0A4V3D7L9"/>
<dbReference type="Gene3D" id="3.30.300.20">
    <property type="match status" value="1"/>
</dbReference>
<comment type="subunit">
    <text evidence="8">Part of the 30S ribosomal subunit. Forms a tight complex with proteins S10 and S14.</text>
</comment>
<evidence type="ECO:0000256" key="5">
    <source>
        <dbReference type="ARBA" id="ARBA00023274"/>
    </source>
</evidence>
<dbReference type="RefSeq" id="WP_133590165.1">
    <property type="nucleotide sequence ID" value="NZ_CP037953.1"/>
</dbReference>
<dbReference type="PROSITE" id="PS00548">
    <property type="entry name" value="RIBOSOMAL_S3"/>
    <property type="match status" value="1"/>
</dbReference>
<dbReference type="GO" id="GO:0003729">
    <property type="term" value="F:mRNA binding"/>
    <property type="evidence" value="ECO:0007669"/>
    <property type="project" value="UniProtKB-UniRule"/>
</dbReference>
<keyword evidence="13" id="KW-1185">Reference proteome</keyword>
<dbReference type="Proteomes" id="UP000295375">
    <property type="component" value="Unassembled WGS sequence"/>
</dbReference>
<dbReference type="InterPro" id="IPR001351">
    <property type="entry name" value="Ribosomal_uS3_C"/>
</dbReference>
<dbReference type="Pfam" id="PF00189">
    <property type="entry name" value="Ribosomal_S3_C"/>
    <property type="match status" value="1"/>
</dbReference>
<feature type="region of interest" description="Disordered" evidence="10">
    <location>
        <begin position="217"/>
        <end position="260"/>
    </location>
</feature>
<dbReference type="InterPro" id="IPR018280">
    <property type="entry name" value="Ribosomal_uS3_CS"/>
</dbReference>
<dbReference type="GO" id="GO:0003735">
    <property type="term" value="F:structural constituent of ribosome"/>
    <property type="evidence" value="ECO:0007669"/>
    <property type="project" value="InterPro"/>
</dbReference>
<evidence type="ECO:0000256" key="4">
    <source>
        <dbReference type="ARBA" id="ARBA00022980"/>
    </source>
</evidence>
<evidence type="ECO:0000256" key="1">
    <source>
        <dbReference type="ARBA" id="ARBA00010761"/>
    </source>
</evidence>
<evidence type="ECO:0000256" key="7">
    <source>
        <dbReference type="ARBA" id="ARBA00035257"/>
    </source>
</evidence>
<dbReference type="PROSITE" id="PS50084">
    <property type="entry name" value="KH_TYPE_1"/>
    <property type="match status" value="1"/>
</dbReference>
<dbReference type="InterPro" id="IPR036419">
    <property type="entry name" value="Ribosomal_S3_C_sf"/>
</dbReference>
<evidence type="ECO:0000256" key="2">
    <source>
        <dbReference type="ARBA" id="ARBA00022730"/>
    </source>
</evidence>
<evidence type="ECO:0000313" key="13">
    <source>
        <dbReference type="Proteomes" id="UP000295375"/>
    </source>
</evidence>
<dbReference type="NCBIfam" id="TIGR01009">
    <property type="entry name" value="rpsC_bact"/>
    <property type="match status" value="1"/>
</dbReference>
<dbReference type="GO" id="GO:0019843">
    <property type="term" value="F:rRNA binding"/>
    <property type="evidence" value="ECO:0007669"/>
    <property type="project" value="UniProtKB-UniRule"/>
</dbReference>
<dbReference type="SUPFAM" id="SSF54814">
    <property type="entry name" value="Prokaryotic type KH domain (KH-domain type II)"/>
    <property type="match status" value="1"/>
</dbReference>
<proteinExistence type="inferred from homology"/>
<dbReference type="EMBL" id="SNYM01000007">
    <property type="protein sequence ID" value="TDQ48347.1"/>
    <property type="molecule type" value="Genomic_DNA"/>
</dbReference>
<comment type="similarity">
    <text evidence="1 8 9">Belongs to the universal ribosomal protein uS3 family.</text>
</comment>
<sequence>MGQKVNPVGIRLGITQPWRSTWFAEKGVFSQYLDADFKVRTWLTKELAAAQISRIDIERPAKTMRVTIHTARPGVVIGKKGEDIEKLRAKVAAISGMPTTVNIEQVRKPEIDAKLVADSVAQQLERRVMFRRAMKRAVQNALRAGAKGIKIQVSGRLGGAEIARTEWYREGRVPLHTLRADIDYATGEASTTYGIIGVKVWIFKGEVLAQGRIDINSVSAPAREDKEPKRRPKGRAGAGANDKPRAPRRSAKAADKVEKN</sequence>
<keyword evidence="4 8" id="KW-0689">Ribosomal protein</keyword>
<gene>
    <name evidence="8" type="primary">rpsC</name>
    <name evidence="12" type="ORF">EV696_10783</name>
</gene>
<dbReference type="GO" id="GO:0006412">
    <property type="term" value="P:translation"/>
    <property type="evidence" value="ECO:0007669"/>
    <property type="project" value="UniProtKB-UniRule"/>
</dbReference>
<dbReference type="PANTHER" id="PTHR11760">
    <property type="entry name" value="30S/40S RIBOSOMAL PROTEIN S3"/>
    <property type="match status" value="1"/>
</dbReference>
<dbReference type="SMART" id="SM00322">
    <property type="entry name" value="KH"/>
    <property type="match status" value="1"/>
</dbReference>
<dbReference type="InterPro" id="IPR009019">
    <property type="entry name" value="KH_sf_prok-type"/>
</dbReference>
<dbReference type="InterPro" id="IPR015946">
    <property type="entry name" value="KH_dom-like_a/b"/>
</dbReference>
<evidence type="ECO:0000256" key="9">
    <source>
        <dbReference type="RuleBase" id="RU003624"/>
    </source>
</evidence>
<dbReference type="InterPro" id="IPR057258">
    <property type="entry name" value="Ribosomal_uS3"/>
</dbReference>
<keyword evidence="3 8" id="KW-0694">RNA-binding</keyword>
<evidence type="ECO:0000313" key="12">
    <source>
        <dbReference type="EMBL" id="TDQ48347.1"/>
    </source>
</evidence>
<dbReference type="InterPro" id="IPR004044">
    <property type="entry name" value="KH_dom_type_2"/>
</dbReference>